<protein>
    <submittedName>
        <fullName evidence="1">Uncharacterized protein</fullName>
    </submittedName>
</protein>
<reference evidence="1 2" key="1">
    <citation type="submission" date="2016-08" db="EMBL/GenBank/DDBJ databases">
        <title>Evolution of the type three secretion system and type three effector repertoires in Xanthomonas.</title>
        <authorList>
            <person name="Merda D."/>
            <person name="Briand M."/>
            <person name="Bosis E."/>
            <person name="Rousseau C."/>
            <person name="Portier P."/>
            <person name="Jacques M.-A."/>
            <person name="Fischer-Le Saux M."/>
        </authorList>
    </citation>
    <scope>NUCLEOTIDE SEQUENCE [LARGE SCALE GENOMIC DNA]</scope>
    <source>
        <strain evidence="1 2">CFBP 7645</strain>
    </source>
</reference>
<gene>
    <name evidence="1" type="ORF">XarjCFBP7645_05150</name>
</gene>
<dbReference type="AlphaFoldDB" id="A0A2S6YW78"/>
<dbReference type="Proteomes" id="UP000239204">
    <property type="component" value="Unassembled WGS sequence"/>
</dbReference>
<organism evidence="1 2">
    <name type="scientific">Xanthomonas arboricola</name>
    <dbReference type="NCBI Taxonomy" id="56448"/>
    <lineage>
        <taxon>Bacteria</taxon>
        <taxon>Pseudomonadati</taxon>
        <taxon>Pseudomonadota</taxon>
        <taxon>Gammaproteobacteria</taxon>
        <taxon>Lysobacterales</taxon>
        <taxon>Lysobacteraceae</taxon>
        <taxon>Xanthomonas</taxon>
    </lineage>
</organism>
<evidence type="ECO:0000313" key="1">
    <source>
        <dbReference type="EMBL" id="PPU09667.1"/>
    </source>
</evidence>
<name>A0A2S6YW78_9XANT</name>
<proteinExistence type="predicted"/>
<sequence length="91" mass="9936">MVPPGAPASLLLSGAEMTIGRYAMIQAGTDVVVNIIVSDSAFTIDGFEFRALQDKTVCEPGMYFNRDDGLYYFDAQFTQREVIAPEPPANL</sequence>
<comment type="caution">
    <text evidence="1">The sequence shown here is derived from an EMBL/GenBank/DDBJ whole genome shotgun (WGS) entry which is preliminary data.</text>
</comment>
<evidence type="ECO:0000313" key="2">
    <source>
        <dbReference type="Proteomes" id="UP000239204"/>
    </source>
</evidence>
<dbReference type="EMBL" id="MIGY01000001">
    <property type="protein sequence ID" value="PPU09667.1"/>
    <property type="molecule type" value="Genomic_DNA"/>
</dbReference>
<accession>A0A2S6YW78</accession>